<keyword evidence="2" id="KW-1185">Reference proteome</keyword>
<gene>
    <name evidence="1" type="ORF">PENTCL1PPCAC_29418</name>
</gene>
<evidence type="ECO:0000313" key="1">
    <source>
        <dbReference type="EMBL" id="GMT07244.1"/>
    </source>
</evidence>
<feature type="non-terminal residue" evidence="1">
    <location>
        <position position="68"/>
    </location>
</feature>
<dbReference type="Proteomes" id="UP001432027">
    <property type="component" value="Unassembled WGS sequence"/>
</dbReference>
<proteinExistence type="predicted"/>
<reference evidence="1" key="1">
    <citation type="submission" date="2023-10" db="EMBL/GenBank/DDBJ databases">
        <title>Genome assembly of Pristionchus species.</title>
        <authorList>
            <person name="Yoshida K."/>
            <person name="Sommer R.J."/>
        </authorList>
    </citation>
    <scope>NUCLEOTIDE SEQUENCE</scope>
    <source>
        <strain evidence="1">RS0144</strain>
    </source>
</reference>
<sequence length="68" mass="7936">RYSSDRYSERNRSSTSYGSSSRLLYRPFFFSGSSIAGRLLITRSFFEGIISYLQFSNRFKCVMIIEVP</sequence>
<evidence type="ECO:0000313" key="2">
    <source>
        <dbReference type="Proteomes" id="UP001432027"/>
    </source>
</evidence>
<comment type="caution">
    <text evidence="1">The sequence shown here is derived from an EMBL/GenBank/DDBJ whole genome shotgun (WGS) entry which is preliminary data.</text>
</comment>
<protein>
    <submittedName>
        <fullName evidence="1">Uncharacterized protein</fullName>
    </submittedName>
</protein>
<dbReference type="AlphaFoldDB" id="A0AAV5ULM8"/>
<organism evidence="1 2">
    <name type="scientific">Pristionchus entomophagus</name>
    <dbReference type="NCBI Taxonomy" id="358040"/>
    <lineage>
        <taxon>Eukaryota</taxon>
        <taxon>Metazoa</taxon>
        <taxon>Ecdysozoa</taxon>
        <taxon>Nematoda</taxon>
        <taxon>Chromadorea</taxon>
        <taxon>Rhabditida</taxon>
        <taxon>Rhabditina</taxon>
        <taxon>Diplogasteromorpha</taxon>
        <taxon>Diplogasteroidea</taxon>
        <taxon>Neodiplogasteridae</taxon>
        <taxon>Pristionchus</taxon>
    </lineage>
</organism>
<feature type="non-terminal residue" evidence="1">
    <location>
        <position position="1"/>
    </location>
</feature>
<dbReference type="EMBL" id="BTSX01000006">
    <property type="protein sequence ID" value="GMT07244.1"/>
    <property type="molecule type" value="Genomic_DNA"/>
</dbReference>
<name>A0AAV5ULM8_9BILA</name>
<accession>A0AAV5ULM8</accession>